<evidence type="ECO:0000313" key="2">
    <source>
        <dbReference type="Proteomes" id="UP000268857"/>
    </source>
</evidence>
<protein>
    <recommendedName>
        <fullName evidence="3">DUF1326 domain-containing protein</fullName>
    </recommendedName>
</protein>
<dbReference type="Proteomes" id="UP000268857">
    <property type="component" value="Unassembled WGS sequence"/>
</dbReference>
<dbReference type="PIRSF" id="PIRSF033303">
    <property type="entry name" value="UCP033303"/>
    <property type="match status" value="1"/>
</dbReference>
<evidence type="ECO:0000313" key="1">
    <source>
        <dbReference type="EMBL" id="RUR83703.1"/>
    </source>
</evidence>
<dbReference type="Pfam" id="PF07040">
    <property type="entry name" value="DUF1326"/>
    <property type="match status" value="1"/>
</dbReference>
<name>A0A433NLC4_CHLFR</name>
<organism evidence="1 2">
    <name type="scientific">Chlorogloeopsis fritschii PCC 6912</name>
    <dbReference type="NCBI Taxonomy" id="211165"/>
    <lineage>
        <taxon>Bacteria</taxon>
        <taxon>Bacillati</taxon>
        <taxon>Cyanobacteriota</taxon>
        <taxon>Cyanophyceae</taxon>
        <taxon>Nostocales</taxon>
        <taxon>Chlorogloeopsidaceae</taxon>
        <taxon>Chlorogloeopsis</taxon>
    </lineage>
</organism>
<dbReference type="AlphaFoldDB" id="A0A433NLC4"/>
<comment type="caution">
    <text evidence="1">The sequence shown here is derived from an EMBL/GenBank/DDBJ whole genome shotgun (WGS) entry which is preliminary data.</text>
</comment>
<dbReference type="OrthoDB" id="9802256at2"/>
<sequence>MTMATQAMTDLQWHLKGEWFDVCSCKLPCPCTFAQEPTYGDCLFTLVWQVHEGHYNDVKLNGLSVIALGEVEGNQWTEDVKASMKLMFYIDERADEHQRYALEQIFTGKAGGWPREFSKLFSEIRGIEYAPIEVEIAEDLRYWRAEIPEKVIAVVEALTGPTADPNRRVQLYNPPGSETGPGQIATWGVVKNTYAIGFDYSQPFEGQSSKHIPFDWKVPS</sequence>
<accession>A0A433NLC4</accession>
<dbReference type="STRING" id="211165.GCA_000317285_00227"/>
<dbReference type="InterPro" id="IPR014581">
    <property type="entry name" value="UCP033303"/>
</dbReference>
<gene>
    <name evidence="1" type="ORF">PCC6912_19460</name>
</gene>
<reference evidence="1 2" key="1">
    <citation type="journal article" date="2019" name="Genome Biol. Evol.">
        <title>Day and night: Metabolic profiles and evolutionary relationships of six axenic non-marine cyanobacteria.</title>
        <authorList>
            <person name="Will S.E."/>
            <person name="Henke P."/>
            <person name="Boedeker C."/>
            <person name="Huang S."/>
            <person name="Brinkmann H."/>
            <person name="Rohde M."/>
            <person name="Jarek M."/>
            <person name="Friedl T."/>
            <person name="Seufert S."/>
            <person name="Schumacher M."/>
            <person name="Overmann J."/>
            <person name="Neumann-Schaal M."/>
            <person name="Petersen J."/>
        </authorList>
    </citation>
    <scope>NUCLEOTIDE SEQUENCE [LARGE SCALE GENOMIC DNA]</scope>
    <source>
        <strain evidence="1 2">PCC 6912</strain>
    </source>
</reference>
<proteinExistence type="predicted"/>
<dbReference type="InterPro" id="IPR009758">
    <property type="entry name" value="DUF1326"/>
</dbReference>
<keyword evidence="2" id="KW-1185">Reference proteome</keyword>
<dbReference type="EMBL" id="RSCJ01000006">
    <property type="protein sequence ID" value="RUR83703.1"/>
    <property type="molecule type" value="Genomic_DNA"/>
</dbReference>
<evidence type="ECO:0008006" key="3">
    <source>
        <dbReference type="Google" id="ProtNLM"/>
    </source>
</evidence>
<dbReference type="RefSeq" id="WP_016877566.1">
    <property type="nucleotide sequence ID" value="NZ_AJLN01000017.1"/>
</dbReference>